<dbReference type="OrthoDB" id="409725at2759"/>
<feature type="transmembrane region" description="Helical" evidence="10">
    <location>
        <begin position="73"/>
        <end position="95"/>
    </location>
</feature>
<keyword evidence="4" id="KW-1003">Cell membrane</keyword>
<reference evidence="14 15" key="1">
    <citation type="submission" date="2019-08" db="EMBL/GenBank/DDBJ databases">
        <title>Draft genome sequences of two oriental melons (Cucumis melo L. var makuwa).</title>
        <authorList>
            <person name="Kwon S.-Y."/>
        </authorList>
    </citation>
    <scope>NUCLEOTIDE SEQUENCE [LARGE SCALE GENOMIC DNA]</scope>
    <source>
        <strain evidence="15">cv. Chang Bougi</strain>
        <strain evidence="14">cv. SW 3</strain>
        <tissue evidence="12">Leaf</tissue>
    </source>
</reference>
<sequence>MALSFNTHNPAAFTFGLLGNIISFIVFLAPVPTFMRICKKKSTEGFQSIPYVVALFSAMLWLYYASFNPNETLLITINSVGCLIETIYIAIFIVFAPKQIRVSTLRFVLLLNFGGFCIILLVTHFLVHGSNRVKVVGWICVAFSISVFAAPLTIIRLVIRTKSVEFMPFYLSFFLTLSATSWLLYGVFLKDIYISVPNIPGFMFGIAQMILYLIYKKHETAKNQMQLPQHSTDKTVTIRAATNSDKQKQHSSSLPSNNLVGATADDDVKTTINNNGVELINNFEDNYQVKDQLNHV</sequence>
<feature type="compositionally biased region" description="Polar residues" evidence="11">
    <location>
        <begin position="243"/>
        <end position="260"/>
    </location>
</feature>
<dbReference type="AlphaFoldDB" id="A0A5A7UJI7"/>
<evidence type="ECO:0000313" key="14">
    <source>
        <dbReference type="Proteomes" id="UP000321393"/>
    </source>
</evidence>
<dbReference type="Proteomes" id="UP000321393">
    <property type="component" value="Unassembled WGS sequence"/>
</dbReference>
<evidence type="ECO:0000256" key="8">
    <source>
        <dbReference type="ARBA" id="ARBA00022989"/>
    </source>
</evidence>
<dbReference type="GO" id="GO:0005886">
    <property type="term" value="C:plasma membrane"/>
    <property type="evidence" value="ECO:0007669"/>
    <property type="project" value="UniProtKB-SubCell"/>
</dbReference>
<evidence type="ECO:0000256" key="2">
    <source>
        <dbReference type="ARBA" id="ARBA00007809"/>
    </source>
</evidence>
<feature type="transmembrane region" description="Helical" evidence="10">
    <location>
        <begin position="194"/>
        <end position="215"/>
    </location>
</feature>
<evidence type="ECO:0000256" key="9">
    <source>
        <dbReference type="ARBA" id="ARBA00023136"/>
    </source>
</evidence>
<dbReference type="Pfam" id="PF03083">
    <property type="entry name" value="MtN3_slv"/>
    <property type="match status" value="2"/>
</dbReference>
<feature type="transmembrane region" description="Helical" evidence="10">
    <location>
        <begin position="12"/>
        <end position="37"/>
    </location>
</feature>
<dbReference type="FunFam" id="1.20.1280.290:FF:000001">
    <property type="entry name" value="Bidirectional sugar transporter SWEET"/>
    <property type="match status" value="1"/>
</dbReference>
<keyword evidence="8 10" id="KW-1133">Transmembrane helix</keyword>
<dbReference type="STRING" id="1194695.A0A5A7UJI7"/>
<dbReference type="PANTHER" id="PTHR10791">
    <property type="entry name" value="RAG1-ACTIVATING PROTEIN 1"/>
    <property type="match status" value="1"/>
</dbReference>
<dbReference type="InterPro" id="IPR047664">
    <property type="entry name" value="SWEET"/>
</dbReference>
<gene>
    <name evidence="13" type="ORF">E5676_scaffold248G004890</name>
    <name evidence="12" type="ORF">E6C27_scaffold80G001950</name>
</gene>
<evidence type="ECO:0000313" key="15">
    <source>
        <dbReference type="Proteomes" id="UP000321947"/>
    </source>
</evidence>
<dbReference type="Proteomes" id="UP000321947">
    <property type="component" value="Unassembled WGS sequence"/>
</dbReference>
<evidence type="ECO:0000256" key="6">
    <source>
        <dbReference type="ARBA" id="ARBA00022692"/>
    </source>
</evidence>
<evidence type="ECO:0000256" key="3">
    <source>
        <dbReference type="ARBA" id="ARBA00022448"/>
    </source>
</evidence>
<evidence type="ECO:0000256" key="1">
    <source>
        <dbReference type="ARBA" id="ARBA00004651"/>
    </source>
</evidence>
<feature type="transmembrane region" description="Helical" evidence="10">
    <location>
        <begin position="107"/>
        <end position="129"/>
    </location>
</feature>
<keyword evidence="9 10" id="KW-0472">Membrane</keyword>
<organism evidence="12 14">
    <name type="scientific">Cucumis melo var. makuwa</name>
    <name type="common">Oriental melon</name>
    <dbReference type="NCBI Taxonomy" id="1194695"/>
    <lineage>
        <taxon>Eukaryota</taxon>
        <taxon>Viridiplantae</taxon>
        <taxon>Streptophyta</taxon>
        <taxon>Embryophyta</taxon>
        <taxon>Tracheophyta</taxon>
        <taxon>Spermatophyta</taxon>
        <taxon>Magnoliopsida</taxon>
        <taxon>eudicotyledons</taxon>
        <taxon>Gunneridae</taxon>
        <taxon>Pentapetalae</taxon>
        <taxon>rosids</taxon>
        <taxon>fabids</taxon>
        <taxon>Cucurbitales</taxon>
        <taxon>Cucurbitaceae</taxon>
        <taxon>Benincaseae</taxon>
        <taxon>Cucumis</taxon>
    </lineage>
</organism>
<evidence type="ECO:0000256" key="10">
    <source>
        <dbReference type="RuleBase" id="RU910715"/>
    </source>
</evidence>
<evidence type="ECO:0000256" key="4">
    <source>
        <dbReference type="ARBA" id="ARBA00022475"/>
    </source>
</evidence>
<feature type="transmembrane region" description="Helical" evidence="10">
    <location>
        <begin position="135"/>
        <end position="157"/>
    </location>
</feature>
<feature type="transmembrane region" description="Helical" evidence="10">
    <location>
        <begin position="169"/>
        <end position="188"/>
    </location>
</feature>
<comment type="subcellular location">
    <subcellularLocation>
        <location evidence="1 10">Cell membrane</location>
        <topology evidence="1 10">Multi-pass membrane protein</topology>
    </subcellularLocation>
</comment>
<evidence type="ECO:0000313" key="12">
    <source>
        <dbReference type="EMBL" id="KAA0055350.1"/>
    </source>
</evidence>
<keyword evidence="3 10" id="KW-0813">Transport</keyword>
<dbReference type="Gene3D" id="1.20.1280.290">
    <property type="match status" value="2"/>
</dbReference>
<comment type="function">
    <text evidence="10">Mediates both low-affinity uptake and efflux of sugar across the membrane.</text>
</comment>
<keyword evidence="6 10" id="KW-0812">Transmembrane</keyword>
<feature type="transmembrane region" description="Helical" evidence="10">
    <location>
        <begin position="49"/>
        <end position="67"/>
    </location>
</feature>
<accession>A0A5A7UJI7</accession>
<dbReference type="EMBL" id="SSTE01008544">
    <property type="protein sequence ID" value="KAA0055350.1"/>
    <property type="molecule type" value="Genomic_DNA"/>
</dbReference>
<evidence type="ECO:0000313" key="13">
    <source>
        <dbReference type="EMBL" id="TYJ99276.1"/>
    </source>
</evidence>
<protein>
    <recommendedName>
        <fullName evidence="10">Bidirectional sugar transporter SWEET</fullName>
    </recommendedName>
</protein>
<evidence type="ECO:0000256" key="7">
    <source>
        <dbReference type="ARBA" id="ARBA00022737"/>
    </source>
</evidence>
<dbReference type="GO" id="GO:0008515">
    <property type="term" value="F:sucrose transmembrane transporter activity"/>
    <property type="evidence" value="ECO:0007669"/>
    <property type="project" value="UniProtKB-ARBA"/>
</dbReference>
<dbReference type="GO" id="GO:0051119">
    <property type="term" value="F:sugar transmembrane transporter activity"/>
    <property type="evidence" value="ECO:0007669"/>
    <property type="project" value="InterPro"/>
</dbReference>
<evidence type="ECO:0000256" key="5">
    <source>
        <dbReference type="ARBA" id="ARBA00022597"/>
    </source>
</evidence>
<proteinExistence type="inferred from homology"/>
<dbReference type="PANTHER" id="PTHR10791:SF22">
    <property type="entry name" value="BIDIRECTIONAL SUGAR TRANSPORTER SWEET11"/>
    <property type="match status" value="1"/>
</dbReference>
<feature type="region of interest" description="Disordered" evidence="11">
    <location>
        <begin position="243"/>
        <end position="262"/>
    </location>
</feature>
<dbReference type="EMBL" id="SSTD01017768">
    <property type="protein sequence ID" value="TYJ99276.1"/>
    <property type="molecule type" value="Genomic_DNA"/>
</dbReference>
<dbReference type="InterPro" id="IPR004316">
    <property type="entry name" value="SWEET_rpt"/>
</dbReference>
<keyword evidence="5 10" id="KW-0762">Sugar transport</keyword>
<dbReference type="FunFam" id="1.20.1280.290:FF:000003">
    <property type="entry name" value="Bidirectional sugar transporter SWEET"/>
    <property type="match status" value="1"/>
</dbReference>
<evidence type="ECO:0000256" key="11">
    <source>
        <dbReference type="SAM" id="MobiDB-lite"/>
    </source>
</evidence>
<name>A0A5A7UJI7_CUCMM</name>
<comment type="caution">
    <text evidence="12">The sequence shown here is derived from an EMBL/GenBank/DDBJ whole genome shotgun (WGS) entry which is preliminary data.</text>
</comment>
<keyword evidence="7" id="KW-0677">Repeat</keyword>
<comment type="similarity">
    <text evidence="2 10">Belongs to the SWEET sugar transporter family.</text>
</comment>